<comment type="caution">
    <text evidence="2">The sequence shown here is derived from an EMBL/GenBank/DDBJ whole genome shotgun (WGS) entry which is preliminary data.</text>
</comment>
<keyword evidence="3" id="KW-1185">Reference proteome</keyword>
<feature type="region of interest" description="Disordered" evidence="1">
    <location>
        <begin position="76"/>
        <end position="96"/>
    </location>
</feature>
<reference evidence="2" key="1">
    <citation type="submission" date="2023-03" db="EMBL/GenBank/DDBJ databases">
        <title>Massive genome expansion in bonnet fungi (Mycena s.s.) driven by repeated elements and novel gene families across ecological guilds.</title>
        <authorList>
            <consortium name="Lawrence Berkeley National Laboratory"/>
            <person name="Harder C.B."/>
            <person name="Miyauchi S."/>
            <person name="Viragh M."/>
            <person name="Kuo A."/>
            <person name="Thoen E."/>
            <person name="Andreopoulos B."/>
            <person name="Lu D."/>
            <person name="Skrede I."/>
            <person name="Drula E."/>
            <person name="Henrissat B."/>
            <person name="Morin E."/>
            <person name="Kohler A."/>
            <person name="Barry K."/>
            <person name="LaButti K."/>
            <person name="Morin E."/>
            <person name="Salamov A."/>
            <person name="Lipzen A."/>
            <person name="Mereny Z."/>
            <person name="Hegedus B."/>
            <person name="Baldrian P."/>
            <person name="Stursova M."/>
            <person name="Weitz H."/>
            <person name="Taylor A."/>
            <person name="Grigoriev I.V."/>
            <person name="Nagy L.G."/>
            <person name="Martin F."/>
            <person name="Kauserud H."/>
        </authorList>
    </citation>
    <scope>NUCLEOTIDE SEQUENCE</scope>
    <source>
        <strain evidence="2">CBHHK200</strain>
    </source>
</reference>
<dbReference type="Proteomes" id="UP001218188">
    <property type="component" value="Unassembled WGS sequence"/>
</dbReference>
<accession>A0AAD6SV48</accession>
<gene>
    <name evidence="2" type="ORF">C8F04DRAFT_1260258</name>
</gene>
<protein>
    <submittedName>
        <fullName evidence="2">Uncharacterized protein</fullName>
    </submittedName>
</protein>
<evidence type="ECO:0000313" key="2">
    <source>
        <dbReference type="EMBL" id="KAJ7034007.1"/>
    </source>
</evidence>
<sequence length="411" mass="45601">MDPQWKIKTDVETAKAKIVADRISVNWVVIGTPLDQDLHDDYILDTTDLHKRTLDEFFRSMFANGTILIPEVFDPKENNTVDTPPANPPSVGGDQTTVLQTTTLQTCDENDKHTPNNKDDSVSDNRRMYKIFVLVLDERQLPEIKRGVTLFVYGVRQDGNHYVVKTLELLQELQDSPDPIVGSARLAVNVTHAGFSFCTTFITIHEEADRIGLPANPEIHLNPTDAADTTGCDFSLVIFVETLEKAHPAPAQGKRHFSALSTDNEEETKHLAQREGTQLAWLEGPSGYDNSIAEAIWQNVSTRQAQPSCAVAIFAAYIHIVSHITPGDNCLPAGRANITNRLLASFLKCQPDWITAAKAAGSLQITARELLTVRAHMDGEMEHTYMGMKTWRDFLVGAIEANKVKAEATEQ</sequence>
<dbReference type="EMBL" id="JARJCM010000060">
    <property type="protein sequence ID" value="KAJ7034007.1"/>
    <property type="molecule type" value="Genomic_DNA"/>
</dbReference>
<evidence type="ECO:0000313" key="3">
    <source>
        <dbReference type="Proteomes" id="UP001218188"/>
    </source>
</evidence>
<name>A0AAD6SV48_9AGAR</name>
<organism evidence="2 3">
    <name type="scientific">Mycena alexandri</name>
    <dbReference type="NCBI Taxonomy" id="1745969"/>
    <lineage>
        <taxon>Eukaryota</taxon>
        <taxon>Fungi</taxon>
        <taxon>Dikarya</taxon>
        <taxon>Basidiomycota</taxon>
        <taxon>Agaricomycotina</taxon>
        <taxon>Agaricomycetes</taxon>
        <taxon>Agaricomycetidae</taxon>
        <taxon>Agaricales</taxon>
        <taxon>Marasmiineae</taxon>
        <taxon>Mycenaceae</taxon>
        <taxon>Mycena</taxon>
    </lineage>
</organism>
<proteinExistence type="predicted"/>
<evidence type="ECO:0000256" key="1">
    <source>
        <dbReference type="SAM" id="MobiDB-lite"/>
    </source>
</evidence>
<dbReference type="AlphaFoldDB" id="A0AAD6SV48"/>